<dbReference type="PANTHER" id="PTHR47285">
    <property type="entry name" value="PROTEIN TIC 62, CHLOROPLASTIC"/>
    <property type="match status" value="1"/>
</dbReference>
<accession>A0A371G5Q7</accession>
<gene>
    <name evidence="1" type="primary">TIC62</name>
    <name evidence="1" type="ORF">CR513_32856</name>
</gene>
<dbReference type="Proteomes" id="UP000257109">
    <property type="component" value="Unassembled WGS sequence"/>
</dbReference>
<feature type="non-terminal residue" evidence="1">
    <location>
        <position position="1"/>
    </location>
</feature>
<dbReference type="PANTHER" id="PTHR47285:SF1">
    <property type="entry name" value="PROTEIN TIC 62, CHLOROPLASTIC"/>
    <property type="match status" value="1"/>
</dbReference>
<evidence type="ECO:0000313" key="1">
    <source>
        <dbReference type="EMBL" id="RDX85890.1"/>
    </source>
</evidence>
<evidence type="ECO:0000313" key="2">
    <source>
        <dbReference type="Proteomes" id="UP000257109"/>
    </source>
</evidence>
<keyword evidence="2" id="KW-1185">Reference proteome</keyword>
<dbReference type="AlphaFoldDB" id="A0A371G5Q7"/>
<reference evidence="1" key="1">
    <citation type="submission" date="2018-05" db="EMBL/GenBank/DDBJ databases">
        <title>Draft genome of Mucuna pruriens seed.</title>
        <authorList>
            <person name="Nnadi N.E."/>
            <person name="Vos R."/>
            <person name="Hasami M.H."/>
            <person name="Devisetty U.K."/>
            <person name="Aguiy J.C."/>
        </authorList>
    </citation>
    <scope>NUCLEOTIDE SEQUENCE [LARGE SCALE GENOMIC DNA]</scope>
    <source>
        <strain evidence="1">JCA_2017</strain>
    </source>
</reference>
<name>A0A371G5Q7_MUCPR</name>
<dbReference type="EMBL" id="QJKJ01006667">
    <property type="protein sequence ID" value="RDX85890.1"/>
    <property type="molecule type" value="Genomic_DNA"/>
</dbReference>
<proteinExistence type="predicted"/>
<dbReference type="InterPro" id="IPR044719">
    <property type="entry name" value="TIC62"/>
</dbReference>
<dbReference type="OrthoDB" id="419598at2759"/>
<comment type="caution">
    <text evidence="1">The sequence shown here is derived from an EMBL/GenBank/DDBJ whole genome shotgun (WGS) entry which is preliminary data.</text>
</comment>
<protein>
    <submittedName>
        <fullName evidence="1">Protein TIC 62, chloroplastic</fullName>
    </submittedName>
</protein>
<dbReference type="STRING" id="157652.A0A371G5Q7"/>
<organism evidence="1 2">
    <name type="scientific">Mucuna pruriens</name>
    <name type="common">Velvet bean</name>
    <name type="synonym">Dolichos pruriens</name>
    <dbReference type="NCBI Taxonomy" id="157652"/>
    <lineage>
        <taxon>Eukaryota</taxon>
        <taxon>Viridiplantae</taxon>
        <taxon>Streptophyta</taxon>
        <taxon>Embryophyta</taxon>
        <taxon>Tracheophyta</taxon>
        <taxon>Spermatophyta</taxon>
        <taxon>Magnoliopsida</taxon>
        <taxon>eudicotyledons</taxon>
        <taxon>Gunneridae</taxon>
        <taxon>Pentapetalae</taxon>
        <taxon>rosids</taxon>
        <taxon>fabids</taxon>
        <taxon>Fabales</taxon>
        <taxon>Fabaceae</taxon>
        <taxon>Papilionoideae</taxon>
        <taxon>50 kb inversion clade</taxon>
        <taxon>NPAAA clade</taxon>
        <taxon>indigoferoid/millettioid clade</taxon>
        <taxon>Phaseoleae</taxon>
        <taxon>Mucuna</taxon>
    </lineage>
</organism>
<sequence length="65" mass="7453">IAELMAVMAKNRDLSYCKIVETIAPLTPTEELLAKIPSQHPYISSPYYWTHNFNRTVEESTPQLT</sequence>